<feature type="compositionally biased region" description="Gly residues" evidence="1">
    <location>
        <begin position="69"/>
        <end position="103"/>
    </location>
</feature>
<dbReference type="EMBL" id="JACSEA010000019">
    <property type="protein sequence ID" value="KAF7382133.1"/>
    <property type="molecule type" value="Genomic_DNA"/>
</dbReference>
<evidence type="ECO:0000256" key="1">
    <source>
        <dbReference type="SAM" id="MobiDB-lite"/>
    </source>
</evidence>
<protein>
    <submittedName>
        <fullName evidence="2">Uncharacterized protein</fullName>
    </submittedName>
</protein>
<accession>A0A834J5W1</accession>
<gene>
    <name evidence="2" type="ORF">HZH66_013565</name>
</gene>
<organism evidence="2 3">
    <name type="scientific">Vespula vulgaris</name>
    <name type="common">Yellow jacket</name>
    <name type="synonym">Wasp</name>
    <dbReference type="NCBI Taxonomy" id="7454"/>
    <lineage>
        <taxon>Eukaryota</taxon>
        <taxon>Metazoa</taxon>
        <taxon>Ecdysozoa</taxon>
        <taxon>Arthropoda</taxon>
        <taxon>Hexapoda</taxon>
        <taxon>Insecta</taxon>
        <taxon>Pterygota</taxon>
        <taxon>Neoptera</taxon>
        <taxon>Endopterygota</taxon>
        <taxon>Hymenoptera</taxon>
        <taxon>Apocrita</taxon>
        <taxon>Aculeata</taxon>
        <taxon>Vespoidea</taxon>
        <taxon>Vespidae</taxon>
        <taxon>Vespinae</taxon>
        <taxon>Vespula</taxon>
    </lineage>
</organism>
<keyword evidence="3" id="KW-1185">Reference proteome</keyword>
<evidence type="ECO:0000313" key="3">
    <source>
        <dbReference type="Proteomes" id="UP000614350"/>
    </source>
</evidence>
<reference evidence="2" key="1">
    <citation type="journal article" date="2020" name="G3 (Bethesda)">
        <title>High-Quality Assemblies for Three Invasive Social Wasps from the &lt;i&gt;Vespula&lt;/i&gt; Genus.</title>
        <authorList>
            <person name="Harrop T.W.R."/>
            <person name="Guhlin J."/>
            <person name="McLaughlin G.M."/>
            <person name="Permina E."/>
            <person name="Stockwell P."/>
            <person name="Gilligan J."/>
            <person name="Le Lec M.F."/>
            <person name="Gruber M.A.M."/>
            <person name="Quinn O."/>
            <person name="Lovegrove M."/>
            <person name="Duncan E.J."/>
            <person name="Remnant E.J."/>
            <person name="Van Eeckhoven J."/>
            <person name="Graham B."/>
            <person name="Knapp R.A."/>
            <person name="Langford K.W."/>
            <person name="Kronenberg Z."/>
            <person name="Press M.O."/>
            <person name="Eacker S.M."/>
            <person name="Wilson-Rankin E.E."/>
            <person name="Purcell J."/>
            <person name="Lester P.J."/>
            <person name="Dearden P.K."/>
        </authorList>
    </citation>
    <scope>NUCLEOTIDE SEQUENCE</scope>
    <source>
        <strain evidence="2">Marl-1</strain>
    </source>
</reference>
<proteinExistence type="predicted"/>
<dbReference type="Proteomes" id="UP000614350">
    <property type="component" value="Unassembled WGS sequence"/>
</dbReference>
<comment type="caution">
    <text evidence="2">The sequence shown here is derived from an EMBL/GenBank/DDBJ whole genome shotgun (WGS) entry which is preliminary data.</text>
</comment>
<feature type="region of interest" description="Disordered" evidence="1">
    <location>
        <begin position="67"/>
        <end position="111"/>
    </location>
</feature>
<sequence length="111" mass="11593">MYMDEREPQPLFPVLHNPHIVRVYFANPAQPDIPHLPPPYHPPTLQFLRSRLGSNLVPLWLHTDSAISGGFGGGDDSTGSSTGGNSGNGGGDGHGDGGTGGTGALSELTEY</sequence>
<name>A0A834J5W1_VESVU</name>
<evidence type="ECO:0000313" key="2">
    <source>
        <dbReference type="EMBL" id="KAF7382133.1"/>
    </source>
</evidence>
<dbReference type="AlphaFoldDB" id="A0A834J5W1"/>